<evidence type="ECO:0000313" key="1">
    <source>
        <dbReference type="EMBL" id="PJA47014.1"/>
    </source>
</evidence>
<dbReference type="Proteomes" id="UP000231263">
    <property type="component" value="Unassembled WGS sequence"/>
</dbReference>
<evidence type="ECO:0008006" key="3">
    <source>
        <dbReference type="Google" id="ProtNLM"/>
    </source>
</evidence>
<accession>A0A2M7XGL7</accession>
<dbReference type="EMBL" id="PFWT01000003">
    <property type="protein sequence ID" value="PJA47014.1"/>
    <property type="molecule type" value="Genomic_DNA"/>
</dbReference>
<sequence length="69" mass="8304">MNLYEDLILKQIEHETGIFIDIQDNVYQILRYSFTEMLNNAIDHSKSKNITIKCRLAHFCYSRLGYRNF</sequence>
<evidence type="ECO:0000313" key="2">
    <source>
        <dbReference type="Proteomes" id="UP000231263"/>
    </source>
</evidence>
<reference evidence="2" key="1">
    <citation type="submission" date="2017-09" db="EMBL/GenBank/DDBJ databases">
        <title>Depth-based differentiation of microbial function through sediment-hosted aquifers and enrichment of novel symbionts in the deep terrestrial subsurface.</title>
        <authorList>
            <person name="Probst A.J."/>
            <person name="Ladd B."/>
            <person name="Jarett J.K."/>
            <person name="Geller-Mcgrath D.E."/>
            <person name="Sieber C.M.K."/>
            <person name="Emerson J.B."/>
            <person name="Anantharaman K."/>
            <person name="Thomas B.C."/>
            <person name="Malmstrom R."/>
            <person name="Stieglmeier M."/>
            <person name="Klingl A."/>
            <person name="Woyke T."/>
            <person name="Ryan C.M."/>
            <person name="Banfield J.F."/>
        </authorList>
    </citation>
    <scope>NUCLEOTIDE SEQUENCE [LARGE SCALE GENOMIC DNA]</scope>
</reference>
<name>A0A2M7XGL7_9BACT</name>
<dbReference type="AlphaFoldDB" id="A0A2M7XGL7"/>
<comment type="caution">
    <text evidence="1">The sequence shown here is derived from an EMBL/GenBank/DDBJ whole genome shotgun (WGS) entry which is preliminary data.</text>
</comment>
<proteinExistence type="predicted"/>
<organism evidence="1 2">
    <name type="scientific">Candidatus Uhrbacteria bacterium CG_4_9_14_3_um_filter_41_35</name>
    <dbReference type="NCBI Taxonomy" id="1975034"/>
    <lineage>
        <taxon>Bacteria</taxon>
        <taxon>Candidatus Uhriibacteriota</taxon>
    </lineage>
</organism>
<gene>
    <name evidence="1" type="ORF">CO173_00360</name>
</gene>
<protein>
    <recommendedName>
        <fullName evidence="3">Histidine kinase/HSP90-like ATPase domain-containing protein</fullName>
    </recommendedName>
</protein>